<feature type="region of interest" description="Disordered" evidence="1">
    <location>
        <begin position="150"/>
        <end position="171"/>
    </location>
</feature>
<accession>A0A2N9GMX9</accession>
<dbReference type="EMBL" id="OIVN01002112">
    <property type="protein sequence ID" value="SPD00691.1"/>
    <property type="molecule type" value="Genomic_DNA"/>
</dbReference>
<dbReference type="SUPFAM" id="SSF54768">
    <property type="entry name" value="dsRNA-binding domain-like"/>
    <property type="match status" value="1"/>
</dbReference>
<organism evidence="2">
    <name type="scientific">Fagus sylvatica</name>
    <name type="common">Beechnut</name>
    <dbReference type="NCBI Taxonomy" id="28930"/>
    <lineage>
        <taxon>Eukaryota</taxon>
        <taxon>Viridiplantae</taxon>
        <taxon>Streptophyta</taxon>
        <taxon>Embryophyta</taxon>
        <taxon>Tracheophyta</taxon>
        <taxon>Spermatophyta</taxon>
        <taxon>Magnoliopsida</taxon>
        <taxon>eudicotyledons</taxon>
        <taxon>Gunneridae</taxon>
        <taxon>Pentapetalae</taxon>
        <taxon>rosids</taxon>
        <taxon>fabids</taxon>
        <taxon>Fagales</taxon>
        <taxon>Fagaceae</taxon>
        <taxon>Fagus</taxon>
    </lineage>
</organism>
<reference evidence="2" key="1">
    <citation type="submission" date="2018-02" db="EMBL/GenBank/DDBJ databases">
        <authorList>
            <person name="Cohen D.B."/>
            <person name="Kent A.D."/>
        </authorList>
    </citation>
    <scope>NUCLEOTIDE SEQUENCE</scope>
</reference>
<dbReference type="Gene3D" id="3.30.160.20">
    <property type="match status" value="1"/>
</dbReference>
<feature type="compositionally biased region" description="Low complexity" evidence="1">
    <location>
        <begin position="156"/>
        <end position="171"/>
    </location>
</feature>
<evidence type="ECO:0008006" key="3">
    <source>
        <dbReference type="Google" id="ProtNLM"/>
    </source>
</evidence>
<dbReference type="CDD" id="cd00048">
    <property type="entry name" value="DSRM_SF"/>
    <property type="match status" value="1"/>
</dbReference>
<gene>
    <name evidence="2" type="ORF">FSB_LOCUS28573</name>
</gene>
<evidence type="ECO:0000256" key="1">
    <source>
        <dbReference type="SAM" id="MobiDB-lite"/>
    </source>
</evidence>
<name>A0A2N9GMX9_FAGSY</name>
<dbReference type="AlphaFoldDB" id="A0A2N9GMX9"/>
<proteinExistence type="predicted"/>
<sequence length="215" mass="23890">MEAKKAMEAIEALDELEAHLPPKKKTRLRPLEFVIGQTWVEKKKRQHRPPIQDIDPLTQLARKLQPLPPTHSLTLATTIVKDWSSHGKGLAFTVVNISVVSGTFKKKKDAEQSAAEMAIEKVLGGQKPVKTDPPDKTAQPVRPAARPFTNHRQRGSISTATPSISTTTPSFKSTLKPHSFSGFGFLFLLRKLTRGEDGVEVAFVRRAYEEFGCQI</sequence>
<protein>
    <recommendedName>
        <fullName evidence="3">DRBM domain-containing protein</fullName>
    </recommendedName>
</protein>
<evidence type="ECO:0000313" key="2">
    <source>
        <dbReference type="EMBL" id="SPD00691.1"/>
    </source>
</evidence>